<evidence type="ECO:0000313" key="3">
    <source>
        <dbReference type="Proteomes" id="UP000186406"/>
    </source>
</evidence>
<dbReference type="AlphaFoldDB" id="A0A1M7Z4J6"/>
<reference evidence="2 3" key="1">
    <citation type="submission" date="2016-12" db="EMBL/GenBank/DDBJ databases">
        <authorList>
            <person name="Song W.-J."/>
            <person name="Kurnit D.M."/>
        </authorList>
    </citation>
    <scope>NUCLEOTIDE SEQUENCE [LARGE SCALE GENOMIC DNA]</scope>
    <source>
        <strain evidence="2 3">DSM 19599</strain>
    </source>
</reference>
<feature type="region of interest" description="Disordered" evidence="1">
    <location>
        <begin position="177"/>
        <end position="205"/>
    </location>
</feature>
<name>A0A1M7Z4J6_9HYPH</name>
<dbReference type="STRING" id="1123029.SAMN02745172_00065"/>
<accession>A0A1M7Z4J6</accession>
<dbReference type="Proteomes" id="UP000186406">
    <property type="component" value="Unassembled WGS sequence"/>
</dbReference>
<evidence type="ECO:0000256" key="1">
    <source>
        <dbReference type="SAM" id="MobiDB-lite"/>
    </source>
</evidence>
<dbReference type="InterPro" id="IPR019632">
    <property type="entry name" value="DUF2497"/>
</dbReference>
<gene>
    <name evidence="2" type="ORF">SAMN02745172_00065</name>
</gene>
<dbReference type="EMBL" id="FRXO01000001">
    <property type="protein sequence ID" value="SHO59789.1"/>
    <property type="molecule type" value="Genomic_DNA"/>
</dbReference>
<organism evidence="2 3">
    <name type="scientific">Pseudoxanthobacter soli DSM 19599</name>
    <dbReference type="NCBI Taxonomy" id="1123029"/>
    <lineage>
        <taxon>Bacteria</taxon>
        <taxon>Pseudomonadati</taxon>
        <taxon>Pseudomonadota</taxon>
        <taxon>Alphaproteobacteria</taxon>
        <taxon>Hyphomicrobiales</taxon>
        <taxon>Segnochrobactraceae</taxon>
        <taxon>Pseudoxanthobacter</taxon>
    </lineage>
</organism>
<sequence>MAPAKSARDQTMEDILASIQRMITDGGDNATKDSAAPAVVVEPPGGNTRAETSAAFEVAPVLRDDRDAGRPDDGTVPEIMVTDSTGLYVELAREEERLLPADEAVADAGEAVDPDSPEFADASALIELDITAQLFSELGIDPTEAAAEDVEPGLDPNLEADLEADMADALAGASVFAPADGAGDENVSEADTAAHSSPQGGDDAAAFQAEAPDDAGEMAAYPDADDVVGVEMPEDAVLVAEDEPGPAGAEEADAGIDALQEAFAEALFDDGDLALEADDAVVAADDVPVEAVADGSVADENAPFADASAEVADGISGTDMTDIAAADADVPSDAAGETAGGADIDVASLEAFETLVTEAIGAAIVPLVMQTMENKVEPDMSSETKAAAPTAEDRILSEAADAAIGASFNVLSRTVVAQNPHTIEDLVRDMLRPMLQSWLDENLPRIVERQVRAEIERVSRGER</sequence>
<evidence type="ECO:0000313" key="2">
    <source>
        <dbReference type="EMBL" id="SHO59789.1"/>
    </source>
</evidence>
<dbReference type="Pfam" id="PF10691">
    <property type="entry name" value="DUF2497"/>
    <property type="match status" value="1"/>
</dbReference>
<protein>
    <submittedName>
        <fullName evidence="2">Cell pole-organizing protein PopZ</fullName>
    </submittedName>
</protein>
<proteinExistence type="predicted"/>
<keyword evidence="3" id="KW-1185">Reference proteome</keyword>